<evidence type="ECO:0000256" key="6">
    <source>
        <dbReference type="ARBA" id="ARBA00022692"/>
    </source>
</evidence>
<dbReference type="Proteomes" id="UP001081283">
    <property type="component" value="Unassembled WGS sequence"/>
</dbReference>
<accession>A0ABT3YLK2</accession>
<comment type="similarity">
    <text evidence="2 15">Belongs to the ATPase B chain family.</text>
</comment>
<keyword evidence="10 15" id="KW-0472">Membrane</keyword>
<dbReference type="EMBL" id="JAOVZQ010000001">
    <property type="protein sequence ID" value="MCY0096774.1"/>
    <property type="molecule type" value="Genomic_DNA"/>
</dbReference>
<sequence>MSIDWITVAAQIGNFLVLVWLLKRFFYRPILDGIDAREAEIADRMQAAVVAKQKAEAGEAEYHEKIRALNVAQSEMAETIRKKAEEQRDALLAEARERMDREYQSWTAHLDEEARKFTTGMHQAGARALLAVLRKALTDLADQELEGQMAHRLAQQLSSTVADLHHTAGHPVSAVVTSHDTLPPAAQEDMSAELRKVFPGITVRFETDEQQSPGLILRIGGAELAWTVESYVDGLDAVIGEQLSKASEAEVRRHDR</sequence>
<comment type="subcellular location">
    <subcellularLocation>
        <location evidence="1">Cell inner membrane</location>
        <topology evidence="1">Single-pass membrane protein</topology>
    </subcellularLocation>
    <subcellularLocation>
        <location evidence="15">Cell membrane</location>
        <topology evidence="15">Single-pass membrane protein</topology>
    </subcellularLocation>
</comment>
<dbReference type="RefSeq" id="WP_267614600.1">
    <property type="nucleotide sequence ID" value="NZ_JAOVZQ010000001.1"/>
</dbReference>
<gene>
    <name evidence="15" type="primary">atpF</name>
    <name evidence="17" type="ORF">OEG82_22570</name>
</gene>
<evidence type="ECO:0000256" key="2">
    <source>
        <dbReference type="ARBA" id="ARBA00005513"/>
    </source>
</evidence>
<evidence type="ECO:0000256" key="16">
    <source>
        <dbReference type="SAM" id="Coils"/>
    </source>
</evidence>
<keyword evidence="8 15" id="KW-1133">Transmembrane helix</keyword>
<reference evidence="17" key="1">
    <citation type="submission" date="2022-10" db="EMBL/GenBank/DDBJ databases">
        <title>Hoeflea sp. J2-29, isolated from marine algae.</title>
        <authorList>
            <person name="Kristyanto S."/>
            <person name="Kim J.M."/>
            <person name="Jeon C.O."/>
        </authorList>
    </citation>
    <scope>NUCLEOTIDE SEQUENCE</scope>
    <source>
        <strain evidence="17">J2-29</strain>
    </source>
</reference>
<evidence type="ECO:0000256" key="14">
    <source>
        <dbReference type="ARBA" id="ARBA00025830"/>
    </source>
</evidence>
<dbReference type="InterPro" id="IPR050059">
    <property type="entry name" value="ATP_synthase_B_chain"/>
</dbReference>
<feature type="transmembrane region" description="Helical" evidence="15">
    <location>
        <begin position="6"/>
        <end position="22"/>
    </location>
</feature>
<dbReference type="PANTHER" id="PTHR33445:SF2">
    <property type="entry name" value="ATP SYNTHASE SUBUNIT B', CHLOROPLASTIC"/>
    <property type="match status" value="1"/>
</dbReference>
<keyword evidence="5 15" id="KW-0138">CF(0)</keyword>
<keyword evidence="7 15" id="KW-0375">Hydrogen ion transport</keyword>
<dbReference type="CDD" id="cd06503">
    <property type="entry name" value="ATP-synt_Fo_b"/>
    <property type="match status" value="1"/>
</dbReference>
<evidence type="ECO:0000256" key="13">
    <source>
        <dbReference type="ARBA" id="ARBA00025614"/>
    </source>
</evidence>
<evidence type="ECO:0000256" key="7">
    <source>
        <dbReference type="ARBA" id="ARBA00022781"/>
    </source>
</evidence>
<evidence type="ECO:0000256" key="11">
    <source>
        <dbReference type="ARBA" id="ARBA00023310"/>
    </source>
</evidence>
<keyword evidence="6 15" id="KW-0812">Transmembrane</keyword>
<keyword evidence="18" id="KW-1185">Reference proteome</keyword>
<organism evidence="17 18">
    <name type="scientific">Hoeflea ulvae</name>
    <dbReference type="NCBI Taxonomy" id="2983764"/>
    <lineage>
        <taxon>Bacteria</taxon>
        <taxon>Pseudomonadati</taxon>
        <taxon>Pseudomonadota</taxon>
        <taxon>Alphaproteobacteria</taxon>
        <taxon>Hyphomicrobiales</taxon>
        <taxon>Rhizobiaceae</taxon>
        <taxon>Hoeflea</taxon>
    </lineage>
</organism>
<evidence type="ECO:0000256" key="12">
    <source>
        <dbReference type="ARBA" id="ARBA00025198"/>
    </source>
</evidence>
<keyword evidence="16" id="KW-0175">Coiled coil</keyword>
<name>A0ABT3YLK2_9HYPH</name>
<dbReference type="PANTHER" id="PTHR33445">
    <property type="entry name" value="ATP SYNTHASE SUBUNIT B', CHLOROPLASTIC"/>
    <property type="match status" value="1"/>
</dbReference>
<comment type="caution">
    <text evidence="17">The sequence shown here is derived from an EMBL/GenBank/DDBJ whole genome shotgun (WGS) entry which is preliminary data.</text>
</comment>
<proteinExistence type="inferred from homology"/>
<feature type="coiled-coil region" evidence="16">
    <location>
        <begin position="69"/>
        <end position="101"/>
    </location>
</feature>
<keyword evidence="4 15" id="KW-1003">Cell membrane</keyword>
<dbReference type="Pfam" id="PF00430">
    <property type="entry name" value="ATP-synt_B"/>
    <property type="match status" value="1"/>
</dbReference>
<evidence type="ECO:0000256" key="15">
    <source>
        <dbReference type="HAMAP-Rule" id="MF_01398"/>
    </source>
</evidence>
<evidence type="ECO:0000256" key="8">
    <source>
        <dbReference type="ARBA" id="ARBA00022989"/>
    </source>
</evidence>
<dbReference type="InterPro" id="IPR002146">
    <property type="entry name" value="ATP_synth_b/b'su_bac/chlpt"/>
</dbReference>
<evidence type="ECO:0000256" key="3">
    <source>
        <dbReference type="ARBA" id="ARBA00022448"/>
    </source>
</evidence>
<protein>
    <recommendedName>
        <fullName evidence="15">ATP synthase subunit b</fullName>
    </recommendedName>
    <alternativeName>
        <fullName evidence="15">ATP synthase F(0) sector subunit b</fullName>
    </alternativeName>
    <alternativeName>
        <fullName evidence="15">ATPase subunit I</fullName>
    </alternativeName>
    <alternativeName>
        <fullName evidence="15">F-type ATPase subunit b</fullName>
        <shortName evidence="15">F-ATPase subunit b</shortName>
    </alternativeName>
</protein>
<comment type="function">
    <text evidence="13">Component of the F(0) channel, it forms part of the peripheral stalk, linking F(1) to F(0). The b'-subunit is a diverged and duplicated form of b found in plants and photosynthetic bacteria.</text>
</comment>
<evidence type="ECO:0000313" key="18">
    <source>
        <dbReference type="Proteomes" id="UP001081283"/>
    </source>
</evidence>
<evidence type="ECO:0000256" key="9">
    <source>
        <dbReference type="ARBA" id="ARBA00023065"/>
    </source>
</evidence>
<evidence type="ECO:0000256" key="10">
    <source>
        <dbReference type="ARBA" id="ARBA00023136"/>
    </source>
</evidence>
<comment type="function">
    <text evidence="12 15">F(1)F(0) ATP synthase produces ATP from ADP in the presence of a proton or sodium gradient. F-type ATPases consist of two structural domains, F(1) containing the extramembraneous catalytic core and F(0) containing the membrane proton channel, linked together by a central stalk and a peripheral stalk. During catalysis, ATP synthesis in the catalytic domain of F(1) is coupled via a rotary mechanism of the central stalk subunits to proton translocation.</text>
</comment>
<evidence type="ECO:0000313" key="17">
    <source>
        <dbReference type="EMBL" id="MCY0096774.1"/>
    </source>
</evidence>
<comment type="subunit">
    <text evidence="14 15">F-type ATPases have 2 components, F(1) - the catalytic core - and F(0) - the membrane proton channel. F(1) has five subunits: alpha(3), beta(3), gamma(1), delta(1), epsilon(1). F(0) has three main subunits: a(1), b(2) and c(10-14). The alpha and beta chains form an alternating ring which encloses part of the gamma chain. F(1) is attached to F(0) by a central stalk formed by the gamma and epsilon chains, while a peripheral stalk is formed by the delta and b chains.</text>
</comment>
<keyword evidence="9 15" id="KW-0406">Ion transport</keyword>
<keyword evidence="11 15" id="KW-0066">ATP synthesis</keyword>
<evidence type="ECO:0000256" key="1">
    <source>
        <dbReference type="ARBA" id="ARBA00004377"/>
    </source>
</evidence>
<evidence type="ECO:0000256" key="4">
    <source>
        <dbReference type="ARBA" id="ARBA00022475"/>
    </source>
</evidence>
<evidence type="ECO:0000256" key="5">
    <source>
        <dbReference type="ARBA" id="ARBA00022547"/>
    </source>
</evidence>
<dbReference type="HAMAP" id="MF_01398">
    <property type="entry name" value="ATP_synth_b_bprime"/>
    <property type="match status" value="1"/>
</dbReference>
<keyword evidence="3 15" id="KW-0813">Transport</keyword>